<sequence>MKSSITPRKFSYEQVNQASNVNLVEKINLARQQRPCVFGITIDDATTVDRDDAIWLIELDNNQFELQISITDVGALIPKNSPIDQEALKRVITLYHTNPNTPMLPVHISTNLGSLEEGKERLALTIFFTLDSQGNIIKFEIQETIFKNLRAFSYEEVENILKNPTTKKHDQLLVTIQKITQVLASQRKGKSGILTDDGYIDEDGNLIAENVNTHQLIAELMILTNTTIARLLAQEKIPALFRTQDVGIQDLDQAIKEMGHCLVPAIYSPCPLQHVGLALETYSHFTSPLRRFVDLVNHRIIKAYINKKSSPYNLDELQVIADYINDFHCQFKEDKSLYLSIKRKVDIANKYDHIKEQEIRSLSRDDFSELLEYFTSKKRLPELRIYIQERLNTLSLKDFYFIWFVARIDDFFYLDNLDTISILLIASQIKNITVNYEVKYNQKHKTYRAKCFINGLTTADFAEDVKKVKAKQTSALMAIKAYVNNQLVKDNKSKVLVNNAHRGEDKNVTAEENFSALLHEKIDSNSLTNDFLMEVEKKIDYLQPKDFYKLWFVAKINSFFGQQIDAVSVLLVRSQLDHVKVEYKIDKYPQQEGYYSFCYVDGLTTMHPAIDKKKSKAKQKSALNYIKAFLENNLTNSPQNPTIEDIKTEENHPSSPPIKSTVEKDYISLIHDLCQTNQMDYPEYKFIKIDNFFQCLITLNYRNKTIKSTGYGKSKKQAKQCASHVMMIQHNLHRSPE</sequence>
<dbReference type="InterPro" id="IPR001900">
    <property type="entry name" value="RNase_II/R"/>
</dbReference>
<dbReference type="SUPFAM" id="SSF54768">
    <property type="entry name" value="dsRNA-binding domain-like"/>
    <property type="match status" value="1"/>
</dbReference>
<dbReference type="Proteomes" id="UP000654604">
    <property type="component" value="Unassembled WGS sequence"/>
</dbReference>
<proteinExistence type="predicted"/>
<feature type="domain" description="DRBM" evidence="2">
    <location>
        <begin position="665"/>
        <end position="723"/>
    </location>
</feature>
<evidence type="ECO:0000259" key="2">
    <source>
        <dbReference type="PROSITE" id="PS50137"/>
    </source>
</evidence>
<keyword evidence="4" id="KW-1185">Reference proteome</keyword>
<evidence type="ECO:0000313" key="4">
    <source>
        <dbReference type="Proteomes" id="UP000654604"/>
    </source>
</evidence>
<dbReference type="InterPro" id="IPR012340">
    <property type="entry name" value="NA-bd_OB-fold"/>
</dbReference>
<dbReference type="SUPFAM" id="SSF50249">
    <property type="entry name" value="Nucleic acid-binding proteins"/>
    <property type="match status" value="1"/>
</dbReference>
<dbReference type="SMART" id="SM00358">
    <property type="entry name" value="DSRM"/>
    <property type="match status" value="1"/>
</dbReference>
<evidence type="ECO:0000256" key="1">
    <source>
        <dbReference type="PROSITE-ProRule" id="PRU00266"/>
    </source>
</evidence>
<dbReference type="EMBL" id="JADEWC010000030">
    <property type="protein sequence ID" value="MBE9223408.1"/>
    <property type="molecule type" value="Genomic_DNA"/>
</dbReference>
<accession>A0ABR9V695</accession>
<dbReference type="PANTHER" id="PTHR23355:SF9">
    <property type="entry name" value="DIS3-LIKE EXONUCLEASE 2"/>
    <property type="match status" value="1"/>
</dbReference>
<name>A0ABR9V695_9CHRO</name>
<dbReference type="CDD" id="cd00048">
    <property type="entry name" value="DSRM_SF"/>
    <property type="match status" value="1"/>
</dbReference>
<dbReference type="InterPro" id="IPR050180">
    <property type="entry name" value="RNR_Ribonuclease"/>
</dbReference>
<dbReference type="SMART" id="SM00955">
    <property type="entry name" value="RNB"/>
    <property type="match status" value="1"/>
</dbReference>
<protein>
    <submittedName>
        <fullName evidence="3">RNB domain-containing ribonuclease</fullName>
    </submittedName>
</protein>
<dbReference type="RefSeq" id="WP_193801646.1">
    <property type="nucleotide sequence ID" value="NZ_JADEWC010000030.1"/>
</dbReference>
<dbReference type="PANTHER" id="PTHR23355">
    <property type="entry name" value="RIBONUCLEASE"/>
    <property type="match status" value="1"/>
</dbReference>
<dbReference type="PROSITE" id="PS50137">
    <property type="entry name" value="DS_RBD"/>
    <property type="match status" value="1"/>
</dbReference>
<dbReference type="InterPro" id="IPR014720">
    <property type="entry name" value="dsRBD_dom"/>
</dbReference>
<comment type="caution">
    <text evidence="3">The sequence shown here is derived from an EMBL/GenBank/DDBJ whole genome shotgun (WGS) entry which is preliminary data.</text>
</comment>
<dbReference type="Pfam" id="PF00773">
    <property type="entry name" value="RNB"/>
    <property type="match status" value="2"/>
</dbReference>
<organism evidence="3 4">
    <name type="scientific">Cyanobacterium stanieri LEGE 03274</name>
    <dbReference type="NCBI Taxonomy" id="1828756"/>
    <lineage>
        <taxon>Bacteria</taxon>
        <taxon>Bacillati</taxon>
        <taxon>Cyanobacteriota</taxon>
        <taxon>Cyanophyceae</taxon>
        <taxon>Oscillatoriophycideae</taxon>
        <taxon>Chroococcales</taxon>
        <taxon>Geminocystaceae</taxon>
        <taxon>Cyanobacterium</taxon>
    </lineage>
</organism>
<gene>
    <name evidence="3" type="ORF">IQ215_11940</name>
</gene>
<evidence type="ECO:0000313" key="3">
    <source>
        <dbReference type="EMBL" id="MBE9223408.1"/>
    </source>
</evidence>
<reference evidence="3 4" key="1">
    <citation type="submission" date="2020-10" db="EMBL/GenBank/DDBJ databases">
        <authorList>
            <person name="Castelo-Branco R."/>
            <person name="Eusebio N."/>
            <person name="Adriana R."/>
            <person name="Vieira A."/>
            <person name="Brugerolle De Fraissinette N."/>
            <person name="Rezende De Castro R."/>
            <person name="Schneider M.P."/>
            <person name="Vasconcelos V."/>
            <person name="Leao P.N."/>
        </authorList>
    </citation>
    <scope>NUCLEOTIDE SEQUENCE [LARGE SCALE GENOMIC DNA]</scope>
    <source>
        <strain evidence="3 4">LEGE 03274</strain>
    </source>
</reference>
<dbReference type="Gene3D" id="3.30.160.20">
    <property type="match status" value="1"/>
</dbReference>
<dbReference type="Pfam" id="PF00035">
    <property type="entry name" value="dsrm"/>
    <property type="match status" value="1"/>
</dbReference>
<keyword evidence="1" id="KW-0694">RNA-binding</keyword>